<gene>
    <name evidence="2" type="ORF">RRG08_046377</name>
</gene>
<dbReference type="SUPFAM" id="SSF53098">
    <property type="entry name" value="Ribonuclease H-like"/>
    <property type="match status" value="1"/>
</dbReference>
<feature type="compositionally biased region" description="Polar residues" evidence="1">
    <location>
        <begin position="115"/>
        <end position="131"/>
    </location>
</feature>
<dbReference type="Proteomes" id="UP001283361">
    <property type="component" value="Unassembled WGS sequence"/>
</dbReference>
<dbReference type="PANTHER" id="PTHR37984:SF5">
    <property type="entry name" value="PROTEIN NYNRIN-LIKE"/>
    <property type="match status" value="1"/>
</dbReference>
<evidence type="ECO:0000256" key="1">
    <source>
        <dbReference type="SAM" id="MobiDB-lite"/>
    </source>
</evidence>
<name>A0AAE1AZ32_9GAST</name>
<dbReference type="Gene3D" id="3.30.420.10">
    <property type="entry name" value="Ribonuclease H-like superfamily/Ribonuclease H"/>
    <property type="match status" value="1"/>
</dbReference>
<sequence length="131" mass="15167">MQKQLRQKEVTYMGGKTDAETIQPDPEKVRLVVHMVVPENKQDMIICQIVEECLDRGHNSPILARHGIPDEMMTDDMPFNSFTMRKFSRDWNIKIITSSPDYAQSNGQSERHVQTVESYSQSDRGKQRPQT</sequence>
<feature type="region of interest" description="Disordered" evidence="1">
    <location>
        <begin position="99"/>
        <end position="131"/>
    </location>
</feature>
<evidence type="ECO:0000313" key="2">
    <source>
        <dbReference type="EMBL" id="KAK3795507.1"/>
    </source>
</evidence>
<dbReference type="InterPro" id="IPR050951">
    <property type="entry name" value="Retrovirus_Pol_polyprotein"/>
</dbReference>
<dbReference type="InterPro" id="IPR012337">
    <property type="entry name" value="RNaseH-like_sf"/>
</dbReference>
<dbReference type="AlphaFoldDB" id="A0AAE1AZ32"/>
<dbReference type="EMBL" id="JAWDGP010001043">
    <property type="protein sequence ID" value="KAK3795507.1"/>
    <property type="molecule type" value="Genomic_DNA"/>
</dbReference>
<accession>A0AAE1AZ32</accession>
<protein>
    <recommendedName>
        <fullName evidence="4">Integrase catalytic domain-containing protein</fullName>
    </recommendedName>
</protein>
<dbReference type="InterPro" id="IPR036397">
    <property type="entry name" value="RNaseH_sf"/>
</dbReference>
<dbReference type="PANTHER" id="PTHR37984">
    <property type="entry name" value="PROTEIN CBG26694"/>
    <property type="match status" value="1"/>
</dbReference>
<organism evidence="2 3">
    <name type="scientific">Elysia crispata</name>
    <name type="common">lettuce slug</name>
    <dbReference type="NCBI Taxonomy" id="231223"/>
    <lineage>
        <taxon>Eukaryota</taxon>
        <taxon>Metazoa</taxon>
        <taxon>Spiralia</taxon>
        <taxon>Lophotrochozoa</taxon>
        <taxon>Mollusca</taxon>
        <taxon>Gastropoda</taxon>
        <taxon>Heterobranchia</taxon>
        <taxon>Euthyneura</taxon>
        <taxon>Panpulmonata</taxon>
        <taxon>Sacoglossa</taxon>
        <taxon>Placobranchoidea</taxon>
        <taxon>Plakobranchidae</taxon>
        <taxon>Elysia</taxon>
    </lineage>
</organism>
<evidence type="ECO:0000313" key="3">
    <source>
        <dbReference type="Proteomes" id="UP001283361"/>
    </source>
</evidence>
<dbReference type="GO" id="GO:0003676">
    <property type="term" value="F:nucleic acid binding"/>
    <property type="evidence" value="ECO:0007669"/>
    <property type="project" value="InterPro"/>
</dbReference>
<feature type="compositionally biased region" description="Polar residues" evidence="1">
    <location>
        <begin position="99"/>
        <end position="108"/>
    </location>
</feature>
<keyword evidence="3" id="KW-1185">Reference proteome</keyword>
<proteinExistence type="predicted"/>
<comment type="caution">
    <text evidence="2">The sequence shown here is derived from an EMBL/GenBank/DDBJ whole genome shotgun (WGS) entry which is preliminary data.</text>
</comment>
<reference evidence="2" key="1">
    <citation type="journal article" date="2023" name="G3 (Bethesda)">
        <title>A reference genome for the long-term kleptoplast-retaining sea slug Elysia crispata morphotype clarki.</title>
        <authorList>
            <person name="Eastman K.E."/>
            <person name="Pendleton A.L."/>
            <person name="Shaikh M.A."/>
            <person name="Suttiyut T."/>
            <person name="Ogas R."/>
            <person name="Tomko P."/>
            <person name="Gavelis G."/>
            <person name="Widhalm J.R."/>
            <person name="Wisecaver J.H."/>
        </authorList>
    </citation>
    <scope>NUCLEOTIDE SEQUENCE</scope>
    <source>
        <strain evidence="2">ECLA1</strain>
    </source>
</reference>
<evidence type="ECO:0008006" key="4">
    <source>
        <dbReference type="Google" id="ProtNLM"/>
    </source>
</evidence>